<dbReference type="InterPro" id="IPR023826">
    <property type="entry name" value="Rhom-like_SP_proteobac"/>
</dbReference>
<organism evidence="7 8">
    <name type="scientific">Thalassotalea eurytherma</name>
    <dbReference type="NCBI Taxonomy" id="1144278"/>
    <lineage>
        <taxon>Bacteria</taxon>
        <taxon>Pseudomonadati</taxon>
        <taxon>Pseudomonadota</taxon>
        <taxon>Gammaproteobacteria</taxon>
        <taxon>Alteromonadales</taxon>
        <taxon>Colwelliaceae</taxon>
        <taxon>Thalassotalea</taxon>
    </lineage>
</organism>
<dbReference type="SUPFAM" id="SSF144091">
    <property type="entry name" value="Rhomboid-like"/>
    <property type="match status" value="1"/>
</dbReference>
<name>A0ABQ6H5G6_9GAMM</name>
<accession>A0ABQ6H5G6</accession>
<keyword evidence="8" id="KW-1185">Reference proteome</keyword>
<protein>
    <submittedName>
        <fullName evidence="7">Rhombosortase</fullName>
    </submittedName>
</protein>
<dbReference type="NCBIfam" id="TIGR03902">
    <property type="entry name" value="rhom_GG_sort"/>
    <property type="match status" value="1"/>
</dbReference>
<dbReference type="RefSeq" id="WP_284207343.1">
    <property type="nucleotide sequence ID" value="NZ_BSSU01000006.1"/>
</dbReference>
<feature type="transmembrane region" description="Helical" evidence="5">
    <location>
        <begin position="14"/>
        <end position="38"/>
    </location>
</feature>
<feature type="transmembrane region" description="Helical" evidence="5">
    <location>
        <begin position="113"/>
        <end position="130"/>
    </location>
</feature>
<gene>
    <name evidence="7" type="ORF">theurythT_14520</name>
</gene>
<evidence type="ECO:0000313" key="7">
    <source>
        <dbReference type="EMBL" id="GLX82000.1"/>
    </source>
</evidence>
<evidence type="ECO:0000256" key="2">
    <source>
        <dbReference type="ARBA" id="ARBA00022692"/>
    </source>
</evidence>
<dbReference type="Pfam" id="PF01694">
    <property type="entry name" value="Rhomboid"/>
    <property type="match status" value="1"/>
</dbReference>
<sequence>MSLFSSLPRQPQQWLLVVIITFISISCFFFESSLFNLFGYYHSKIANGEYWRLFTGQFFHANDNHLIMNLLGLWCLWLLHGDYYRYQHYAQLFVIGSLTTALGMFFVSPQIEIYVGLSGILHGIIVWGALQDIKQKHTMGYFLLLATIGKVGYEQTFGASEDVVKLIEMNVAVNAHLFGAIGGGISFFLERIWSKK</sequence>
<comment type="subcellular location">
    <subcellularLocation>
        <location evidence="1">Membrane</location>
        <topology evidence="1">Multi-pass membrane protein</topology>
    </subcellularLocation>
</comment>
<reference evidence="7 8" key="1">
    <citation type="submission" date="2023-03" db="EMBL/GenBank/DDBJ databases">
        <title>Draft genome sequence of Thalassotalea eurytherma JCM 18482T.</title>
        <authorList>
            <person name="Sawabe T."/>
        </authorList>
    </citation>
    <scope>NUCLEOTIDE SEQUENCE [LARGE SCALE GENOMIC DNA]</scope>
    <source>
        <strain evidence="7 8">JCM 18482</strain>
    </source>
</reference>
<proteinExistence type="predicted"/>
<dbReference type="InterPro" id="IPR035952">
    <property type="entry name" value="Rhomboid-like_sf"/>
</dbReference>
<keyword evidence="3 5" id="KW-1133">Transmembrane helix</keyword>
<dbReference type="Proteomes" id="UP001157133">
    <property type="component" value="Unassembled WGS sequence"/>
</dbReference>
<feature type="transmembrane region" description="Helical" evidence="5">
    <location>
        <begin position="173"/>
        <end position="193"/>
    </location>
</feature>
<evidence type="ECO:0000259" key="6">
    <source>
        <dbReference type="Pfam" id="PF01694"/>
    </source>
</evidence>
<feature type="transmembrane region" description="Helical" evidence="5">
    <location>
        <begin position="58"/>
        <end position="77"/>
    </location>
</feature>
<dbReference type="Gene3D" id="1.20.1540.10">
    <property type="entry name" value="Rhomboid-like"/>
    <property type="match status" value="1"/>
</dbReference>
<keyword evidence="2 5" id="KW-0812">Transmembrane</keyword>
<feature type="transmembrane region" description="Helical" evidence="5">
    <location>
        <begin position="89"/>
        <end position="107"/>
    </location>
</feature>
<comment type="caution">
    <text evidence="7">The sequence shown here is derived from an EMBL/GenBank/DDBJ whole genome shotgun (WGS) entry which is preliminary data.</text>
</comment>
<evidence type="ECO:0000256" key="3">
    <source>
        <dbReference type="ARBA" id="ARBA00022989"/>
    </source>
</evidence>
<feature type="domain" description="Peptidase S54 rhomboid" evidence="6">
    <location>
        <begin position="48"/>
        <end position="185"/>
    </location>
</feature>
<dbReference type="InterPro" id="IPR022764">
    <property type="entry name" value="Peptidase_S54_rhomboid_dom"/>
</dbReference>
<keyword evidence="4 5" id="KW-0472">Membrane</keyword>
<evidence type="ECO:0000313" key="8">
    <source>
        <dbReference type="Proteomes" id="UP001157133"/>
    </source>
</evidence>
<evidence type="ECO:0000256" key="4">
    <source>
        <dbReference type="ARBA" id="ARBA00023136"/>
    </source>
</evidence>
<dbReference type="EMBL" id="BSSU01000006">
    <property type="protein sequence ID" value="GLX82000.1"/>
    <property type="molecule type" value="Genomic_DNA"/>
</dbReference>
<evidence type="ECO:0000256" key="1">
    <source>
        <dbReference type="ARBA" id="ARBA00004141"/>
    </source>
</evidence>
<evidence type="ECO:0000256" key="5">
    <source>
        <dbReference type="SAM" id="Phobius"/>
    </source>
</evidence>